<evidence type="ECO:0000313" key="2">
    <source>
        <dbReference type="EMBL" id="CAG2053688.1"/>
    </source>
</evidence>
<proteinExistence type="predicted"/>
<protein>
    <recommendedName>
        <fullName evidence="4">Recombination activating protein 2</fullName>
    </recommendedName>
</protein>
<feature type="region of interest" description="Disordered" evidence="1">
    <location>
        <begin position="224"/>
        <end position="252"/>
    </location>
</feature>
<sequence length="252" mass="27747">MDKFVIRNKIKEVEESPYSENGANLKRLTYACTFPWKSRVLGCHPAENSVYLILHPVDERARCDQWTFLTGGISRSASLDMLGAGRSVSSNRLTNDGIKCDLVVHPTGGSIADLEEVSLLHLLPRHGRSTRCSSLVKVLGIDSGIRLSNLDKGKICLVSFVDDLFVSEVNGYSLFVNEDKTEPGKLADNPAIEWNSLLSGSGSFGGKLIAFEIVSMSRVNNSGAAMHSVDHNRKNEHRNGHDDSQIRMMHHA</sequence>
<name>A0ABN7NGP1_TIMPD</name>
<organism evidence="2 3">
    <name type="scientific">Timema podura</name>
    <name type="common">Walking stick</name>
    <dbReference type="NCBI Taxonomy" id="61482"/>
    <lineage>
        <taxon>Eukaryota</taxon>
        <taxon>Metazoa</taxon>
        <taxon>Ecdysozoa</taxon>
        <taxon>Arthropoda</taxon>
        <taxon>Hexapoda</taxon>
        <taxon>Insecta</taxon>
        <taxon>Pterygota</taxon>
        <taxon>Neoptera</taxon>
        <taxon>Polyneoptera</taxon>
        <taxon>Phasmatodea</taxon>
        <taxon>Timematodea</taxon>
        <taxon>Timematoidea</taxon>
        <taxon>Timematidae</taxon>
        <taxon>Timema</taxon>
    </lineage>
</organism>
<dbReference type="Proteomes" id="UP001153148">
    <property type="component" value="Unassembled WGS sequence"/>
</dbReference>
<feature type="compositionally biased region" description="Basic and acidic residues" evidence="1">
    <location>
        <begin position="228"/>
        <end position="245"/>
    </location>
</feature>
<reference evidence="2" key="1">
    <citation type="submission" date="2021-03" db="EMBL/GenBank/DDBJ databases">
        <authorList>
            <person name="Tran Van P."/>
        </authorList>
    </citation>
    <scope>NUCLEOTIDE SEQUENCE</scope>
</reference>
<keyword evidence="3" id="KW-1185">Reference proteome</keyword>
<accession>A0ABN7NGP1</accession>
<evidence type="ECO:0008006" key="4">
    <source>
        <dbReference type="Google" id="ProtNLM"/>
    </source>
</evidence>
<gene>
    <name evidence="2" type="ORF">TPAB3V08_LOCUS738</name>
</gene>
<evidence type="ECO:0000256" key="1">
    <source>
        <dbReference type="SAM" id="MobiDB-lite"/>
    </source>
</evidence>
<dbReference type="EMBL" id="CAJPIN010000592">
    <property type="protein sequence ID" value="CAG2053688.1"/>
    <property type="molecule type" value="Genomic_DNA"/>
</dbReference>
<comment type="caution">
    <text evidence="2">The sequence shown here is derived from an EMBL/GenBank/DDBJ whole genome shotgun (WGS) entry which is preliminary data.</text>
</comment>
<evidence type="ECO:0000313" key="3">
    <source>
        <dbReference type="Proteomes" id="UP001153148"/>
    </source>
</evidence>